<protein>
    <recommendedName>
        <fullName evidence="3">DUF7735 domain-containing protein</fullName>
    </recommendedName>
</protein>
<name>A0A8J2IRF9_FUSEQ</name>
<dbReference type="Proteomes" id="UP000693738">
    <property type="component" value="Unassembled WGS sequence"/>
</dbReference>
<feature type="compositionally biased region" description="Low complexity" evidence="1">
    <location>
        <begin position="166"/>
        <end position="179"/>
    </location>
</feature>
<dbReference type="InterPro" id="IPR056637">
    <property type="entry name" value="DUF7735"/>
</dbReference>
<comment type="caution">
    <text evidence="4">The sequence shown here is derived from an EMBL/GenBank/DDBJ whole genome shotgun (WGS) entry which is preliminary data.</text>
</comment>
<sequence length="682" mass="77443">MRKFLAFTLSFLQASQVWGLIYDTILPSAKPTITEDFRNCAFSTALFSYFKDLNKGCPFTDLDVFGVPTCPYPELSKICSFTNVAPETHLPAWSSHASVASSWWKERSSSMVEFADYCANRWFDTMGSVAYGGLRLNNTISFAACRDRGILGDALRAPKATQASTTASQQIITSTASRTNAEETSEETANGAIRRAENIRLWMVAATGLAATAVNSVLTGMSTNSNESSDSECDSLEEPTPCDPQEIKRQFLDFYNFLTTLHFDKNDLKVPPREGWPHLTPEFCAHFKADHTIEVLRHLPYFDQRTKVHIHRGSTLLDYTTFIREDFANAVATYEFDDEYWGMEGEIDPKHVFLISLGSEQGTYGLFLNARDGEIIQEQIGAYIGDHLIQRYFDSLKDMYRRLELIGLPNRPIINTWGVPEPERTISLEELPTISSTAPKMPKLRKDAAKMHFIDFKDHASRPAKTIWSGQKHQVLPPLPSLYFYFVHPDFNLHELDLRAFWGDIIEGLYDPFRFELFCIPGGSNDDCAQHYSEELKARGDVFEQVREARRAYTDPEYAAARKAQGKLPGLVSSHRYPGALTYHGLIIVYKDATWDREDEDKTFDVVQFGPALTSEDYEPGDKIIVQEPLKTTQVRATSKSEITRYEDQGVWAWFIDHKPSNWWYDAVSGTGEAREVGWTSW</sequence>
<reference evidence="4" key="1">
    <citation type="submission" date="2021-05" db="EMBL/GenBank/DDBJ databases">
        <authorList>
            <person name="Khan N."/>
        </authorList>
    </citation>
    <scope>NUCLEOTIDE SEQUENCE</scope>
</reference>
<feature type="domain" description="DUF7735" evidence="3">
    <location>
        <begin position="41"/>
        <end position="146"/>
    </location>
</feature>
<evidence type="ECO:0000313" key="5">
    <source>
        <dbReference type="Proteomes" id="UP000693738"/>
    </source>
</evidence>
<dbReference type="EMBL" id="CAJSTJ010000151">
    <property type="protein sequence ID" value="CAG7562533.1"/>
    <property type="molecule type" value="Genomic_DNA"/>
</dbReference>
<evidence type="ECO:0000256" key="1">
    <source>
        <dbReference type="SAM" id="MobiDB-lite"/>
    </source>
</evidence>
<evidence type="ECO:0000259" key="3">
    <source>
        <dbReference type="Pfam" id="PF24870"/>
    </source>
</evidence>
<gene>
    <name evidence="4" type="ORF">FEQUK3_LOCUS8246</name>
</gene>
<evidence type="ECO:0000256" key="2">
    <source>
        <dbReference type="SAM" id="SignalP"/>
    </source>
</evidence>
<keyword evidence="2" id="KW-0732">Signal</keyword>
<organism evidence="4 5">
    <name type="scientific">Fusarium equiseti</name>
    <name type="common">Fusarium scirpi</name>
    <dbReference type="NCBI Taxonomy" id="61235"/>
    <lineage>
        <taxon>Eukaryota</taxon>
        <taxon>Fungi</taxon>
        <taxon>Dikarya</taxon>
        <taxon>Ascomycota</taxon>
        <taxon>Pezizomycotina</taxon>
        <taxon>Sordariomycetes</taxon>
        <taxon>Hypocreomycetidae</taxon>
        <taxon>Hypocreales</taxon>
        <taxon>Nectriaceae</taxon>
        <taxon>Fusarium</taxon>
        <taxon>Fusarium incarnatum-equiseti species complex</taxon>
    </lineage>
</organism>
<feature type="signal peptide" evidence="2">
    <location>
        <begin position="1"/>
        <end position="19"/>
    </location>
</feature>
<feature type="region of interest" description="Disordered" evidence="1">
    <location>
        <begin position="222"/>
        <end position="242"/>
    </location>
</feature>
<evidence type="ECO:0000313" key="4">
    <source>
        <dbReference type="EMBL" id="CAG7562533.1"/>
    </source>
</evidence>
<proteinExistence type="predicted"/>
<accession>A0A8J2IRF9</accession>
<feature type="chain" id="PRO_5035227462" description="DUF7735 domain-containing protein" evidence="2">
    <location>
        <begin position="20"/>
        <end position="682"/>
    </location>
</feature>
<dbReference type="AlphaFoldDB" id="A0A8J2IRF9"/>
<dbReference type="Pfam" id="PF24870">
    <property type="entry name" value="DUF7735"/>
    <property type="match status" value="1"/>
</dbReference>
<feature type="region of interest" description="Disordered" evidence="1">
    <location>
        <begin position="166"/>
        <end position="190"/>
    </location>
</feature>